<feature type="domain" description="Surface lipoprotein assembly modifier N-terminal TPR repeats region" evidence="10">
    <location>
        <begin position="79"/>
        <end position="176"/>
    </location>
</feature>
<keyword evidence="6" id="KW-0998">Cell outer membrane</keyword>
<evidence type="ECO:0000256" key="5">
    <source>
        <dbReference type="ARBA" id="ARBA00023136"/>
    </source>
</evidence>
<comment type="similarity">
    <text evidence="7">Belongs to the Slam family.</text>
</comment>
<gene>
    <name evidence="11" type="ORF">D104_07050</name>
</gene>
<organism evidence="11 12">
    <name type="scientific">Marinomonas profundimaris</name>
    <dbReference type="NCBI Taxonomy" id="1208321"/>
    <lineage>
        <taxon>Bacteria</taxon>
        <taxon>Pseudomonadati</taxon>
        <taxon>Pseudomonadota</taxon>
        <taxon>Gammaproteobacteria</taxon>
        <taxon>Oceanospirillales</taxon>
        <taxon>Oceanospirillaceae</taxon>
        <taxon>Marinomonas</taxon>
    </lineage>
</organism>
<dbReference type="PATRIC" id="fig|1208321.3.peg.1392"/>
<dbReference type="SUPFAM" id="SSF48452">
    <property type="entry name" value="TPR-like"/>
    <property type="match status" value="1"/>
</dbReference>
<dbReference type="AlphaFoldDB" id="W1S1R7"/>
<evidence type="ECO:0000259" key="10">
    <source>
        <dbReference type="Pfam" id="PF24575"/>
    </source>
</evidence>
<evidence type="ECO:0000259" key="9">
    <source>
        <dbReference type="Pfam" id="PF04575"/>
    </source>
</evidence>
<evidence type="ECO:0000313" key="11">
    <source>
        <dbReference type="EMBL" id="ETI61043.1"/>
    </source>
</evidence>
<dbReference type="EMBL" id="AYOZ01000010">
    <property type="protein sequence ID" value="ETI61043.1"/>
    <property type="molecule type" value="Genomic_DNA"/>
</dbReference>
<feature type="signal peptide" evidence="8">
    <location>
        <begin position="1"/>
        <end position="31"/>
    </location>
</feature>
<accession>W1S1R7</accession>
<feature type="chain" id="PRO_5004808887" evidence="8">
    <location>
        <begin position="32"/>
        <end position="501"/>
    </location>
</feature>
<protein>
    <submittedName>
        <fullName evidence="11">Peptide signal</fullName>
    </submittedName>
</protein>
<evidence type="ECO:0000313" key="12">
    <source>
        <dbReference type="Proteomes" id="UP000018857"/>
    </source>
</evidence>
<keyword evidence="2" id="KW-1134">Transmembrane beta strand</keyword>
<dbReference type="InterPro" id="IPR057556">
    <property type="entry name" value="TPR_Slam"/>
</dbReference>
<sequence length="501" mass="57345">MRFSKNTLCSLLNYKTFGLVLLFMFSQPATADDHDLDTQLRLNQSIEQQSNSKESELLKDEDYLPGKRPELILNSKSYTVGHNANDIGRALYVSIKQKQWNAVVYFLNEYQTLPDADPLLLAYAKGALARIQGNMEQATIEYRHLLDLNSEFLPGQLELARVLFEDHQDKEAEEMFTQISAILDPDNAQQAGVNRTVESFRKALEQRRDWSTSIALGAVWNDNLNQSSESRTCLLMYQNQCVYERKIPDAMSATGLDYELTINKYMPIVGHNGLYSRSLLYGKSYGDYSDYNESTLVTQLGYRYQDIGDQIQLAPSFEFSAYGNKAMYSALGLHGEWTRRFSNKQMFKLQGDYKELRYKKQNYERYNGPSYSANATMWQVLPNSWTLFGGVDGLDRQADDKPYGYIQLGVRLGVSKSFSNVLSATFFTSFREQTYKAYSSILGAKRNDHESSYTLILKSPQLSILGFTPSLTIKHSNINSNVDWLYSRENNQVSLKLEKTF</sequence>
<dbReference type="InterPro" id="IPR007655">
    <property type="entry name" value="Slam_C"/>
</dbReference>
<dbReference type="GO" id="GO:0009279">
    <property type="term" value="C:cell outer membrane"/>
    <property type="evidence" value="ECO:0007669"/>
    <property type="project" value="UniProtKB-SubCell"/>
</dbReference>
<evidence type="ECO:0000256" key="2">
    <source>
        <dbReference type="ARBA" id="ARBA00022452"/>
    </source>
</evidence>
<feature type="domain" description="Surface lipoprotein assembly modifier C-terminal" evidence="9">
    <location>
        <begin position="210"/>
        <end position="501"/>
    </location>
</feature>
<evidence type="ECO:0000256" key="7">
    <source>
        <dbReference type="ARBA" id="ARBA00023609"/>
    </source>
</evidence>
<dbReference type="STRING" id="1208321.D104_07050"/>
<comment type="caution">
    <text evidence="11">The sequence shown here is derived from an EMBL/GenBank/DDBJ whole genome shotgun (WGS) entry which is preliminary data.</text>
</comment>
<keyword evidence="12" id="KW-1185">Reference proteome</keyword>
<dbReference type="OrthoDB" id="7525402at2"/>
<evidence type="ECO:0000256" key="8">
    <source>
        <dbReference type="SAM" id="SignalP"/>
    </source>
</evidence>
<keyword evidence="5" id="KW-0472">Membrane</keyword>
<dbReference type="Proteomes" id="UP000018857">
    <property type="component" value="Unassembled WGS sequence"/>
</dbReference>
<name>W1S1R7_9GAMM</name>
<evidence type="ECO:0000256" key="4">
    <source>
        <dbReference type="ARBA" id="ARBA00022729"/>
    </source>
</evidence>
<comment type="subcellular location">
    <subcellularLocation>
        <location evidence="1">Cell outer membrane</location>
        <topology evidence="1">Multi-pass membrane protein</topology>
    </subcellularLocation>
</comment>
<proteinExistence type="inferred from homology"/>
<evidence type="ECO:0000256" key="1">
    <source>
        <dbReference type="ARBA" id="ARBA00004571"/>
    </source>
</evidence>
<dbReference type="eggNOG" id="COG3118">
    <property type="taxonomic scope" value="Bacteria"/>
</dbReference>
<keyword evidence="4 8" id="KW-0732">Signal</keyword>
<dbReference type="Gene3D" id="1.25.40.10">
    <property type="entry name" value="Tetratricopeptide repeat domain"/>
    <property type="match status" value="1"/>
</dbReference>
<dbReference type="InterPro" id="IPR011990">
    <property type="entry name" value="TPR-like_helical_dom_sf"/>
</dbReference>
<dbReference type="Pfam" id="PF24575">
    <property type="entry name" value="TPR_Slam"/>
    <property type="match status" value="1"/>
</dbReference>
<evidence type="ECO:0000256" key="6">
    <source>
        <dbReference type="ARBA" id="ARBA00023237"/>
    </source>
</evidence>
<evidence type="ECO:0000256" key="3">
    <source>
        <dbReference type="ARBA" id="ARBA00022692"/>
    </source>
</evidence>
<keyword evidence="3" id="KW-0812">Transmembrane</keyword>
<dbReference type="Pfam" id="PF04575">
    <property type="entry name" value="SlipAM"/>
    <property type="match status" value="1"/>
</dbReference>
<reference evidence="11 12" key="1">
    <citation type="journal article" date="2014" name="Genome Announc.">
        <title>Draft Genome Sequence of Marinomonas sp. Strain D104, a Polycyclic Aromatic Hydrocarbon-Degrading Bacterium from the Deep-Sea Sediment of the Arctic Ocean.</title>
        <authorList>
            <person name="Dong C."/>
            <person name="Bai X."/>
            <person name="Lai Q."/>
            <person name="Xie Y."/>
            <person name="Chen X."/>
            <person name="Shao Z."/>
        </authorList>
    </citation>
    <scope>NUCLEOTIDE SEQUENCE [LARGE SCALE GENOMIC DNA]</scope>
    <source>
        <strain evidence="11 12">D104</strain>
    </source>
</reference>